<gene>
    <name evidence="7" type="ORF">DC041_0012084</name>
</gene>
<feature type="region of interest" description="Disordered" evidence="5">
    <location>
        <begin position="636"/>
        <end position="666"/>
    </location>
</feature>
<feature type="coiled-coil region" evidence="4">
    <location>
        <begin position="496"/>
        <end position="523"/>
    </location>
</feature>
<dbReference type="AlphaFoldDB" id="A0A430QB59"/>
<dbReference type="SUPFAM" id="SSF57667">
    <property type="entry name" value="beta-beta-alpha zinc fingers"/>
    <property type="match status" value="1"/>
</dbReference>
<dbReference type="InterPro" id="IPR036236">
    <property type="entry name" value="Znf_C2H2_sf"/>
</dbReference>
<dbReference type="InterPro" id="IPR051964">
    <property type="entry name" value="Chaperone_stress_response"/>
</dbReference>
<evidence type="ECO:0000256" key="4">
    <source>
        <dbReference type="SAM" id="Coils"/>
    </source>
</evidence>
<feature type="domain" description="J" evidence="6">
    <location>
        <begin position="1"/>
        <end position="65"/>
    </location>
</feature>
<name>A0A430QB59_SCHBO</name>
<dbReference type="PROSITE" id="PS50076">
    <property type="entry name" value="DNAJ_2"/>
    <property type="match status" value="1"/>
</dbReference>
<dbReference type="InterPro" id="IPR001623">
    <property type="entry name" value="DnaJ_domain"/>
</dbReference>
<dbReference type="Proteomes" id="UP000290809">
    <property type="component" value="Unassembled WGS sequence"/>
</dbReference>
<organism evidence="7 8">
    <name type="scientific">Schistosoma bovis</name>
    <name type="common">Blood fluke</name>
    <dbReference type="NCBI Taxonomy" id="6184"/>
    <lineage>
        <taxon>Eukaryota</taxon>
        <taxon>Metazoa</taxon>
        <taxon>Spiralia</taxon>
        <taxon>Lophotrochozoa</taxon>
        <taxon>Platyhelminthes</taxon>
        <taxon>Trematoda</taxon>
        <taxon>Digenea</taxon>
        <taxon>Strigeidida</taxon>
        <taxon>Schistosomatoidea</taxon>
        <taxon>Schistosomatidae</taxon>
        <taxon>Schistosoma</taxon>
    </lineage>
</organism>
<keyword evidence="1" id="KW-0479">Metal-binding</keyword>
<dbReference type="PROSITE" id="PS00028">
    <property type="entry name" value="ZINC_FINGER_C2H2_1"/>
    <property type="match status" value="1"/>
</dbReference>
<dbReference type="PANTHER" id="PTHR44029">
    <property type="entry name" value="DNAJ HOMOLOG SUBFAMILY C MEMBER 21"/>
    <property type="match status" value="1"/>
</dbReference>
<feature type="coiled-coil region" evidence="4">
    <location>
        <begin position="194"/>
        <end position="221"/>
    </location>
</feature>
<keyword evidence="8" id="KW-1185">Reference proteome</keyword>
<keyword evidence="3" id="KW-0862">Zinc</keyword>
<evidence type="ECO:0000313" key="8">
    <source>
        <dbReference type="Proteomes" id="UP000290809"/>
    </source>
</evidence>
<dbReference type="STRING" id="6184.A0A430QB59"/>
<feature type="compositionally biased region" description="Low complexity" evidence="5">
    <location>
        <begin position="160"/>
        <end position="169"/>
    </location>
</feature>
<evidence type="ECO:0000256" key="1">
    <source>
        <dbReference type="ARBA" id="ARBA00022723"/>
    </source>
</evidence>
<dbReference type="InterPro" id="IPR054076">
    <property type="entry name" value="ZUO1-like_ZHD"/>
</dbReference>
<evidence type="ECO:0000313" key="7">
    <source>
        <dbReference type="EMBL" id="RTG84932.1"/>
    </source>
</evidence>
<feature type="compositionally biased region" description="Basic residues" evidence="5">
    <location>
        <begin position="656"/>
        <end position="666"/>
    </location>
</feature>
<comment type="caution">
    <text evidence="7">The sequence shown here is derived from an EMBL/GenBank/DDBJ whole genome shotgun (WGS) entry which is preliminary data.</text>
</comment>
<dbReference type="Gene3D" id="1.10.287.110">
    <property type="entry name" value="DnaJ domain"/>
    <property type="match status" value="1"/>
</dbReference>
<dbReference type="Pfam" id="PF21884">
    <property type="entry name" value="ZUO1-like_ZHD"/>
    <property type="match status" value="1"/>
</dbReference>
<sequence length="666" mass="77153">MSFKLLGVTQNVEQVDLKKAYYKLSLQWHPDKNTKEDTTVIFQEIQEAYKVLSDPQERAWYDKHRAQILQGNGRGTQMGETSDYQESRVDVFQYFTRSCFEKFDDDVKGFYTVYAKVFADITEEEKCAAKFSGCTISSSESGSDDDEDDCKKYSRRKSRSYPPFGSSSSPYKEVVAPFYLFWEIFETKKTYTWVEKYDTRLADSRQERRAMEAENNRMRMSAIRKRNEEIRQLVAYVKKRDKRVIAENERIQRIAKESQNRTKLLAEKARQRLIEAKFQSYQDESDTDEYPFHAVTYDRNKTVEPDDRLYLLAKEAAQLHEAWNDEIAFGGIASQWSEQFEAEIKRLEAELDGINLDDPLQKSSKANHVITINNPHNSIDNETDHSNKQAQNTDTDNGDNSNDNDDGDDDDNDDDDPVEETINDELYCIACDKLFASIKAKLNHELSKKHKKQLELLKKLIHEENNILQDHFNTLLFMKQSSNNHLINNNSMNNNNDNNEQSNIKLTKRAKKAERQRKKQLELHNSSISHLNEQSNSINELNKDVTNDNNTEIINETSNCELDDTTIQSTINNLNKESSLKYSDQSTIKQNEKTILNSSKTNKIICDTCSIEFQSRNALFIHLKQSGHAKLIKLNIPSSSSSSSSNTKDISNENRKKCKEKKKSKR</sequence>
<dbReference type="GO" id="GO:0008270">
    <property type="term" value="F:zinc ion binding"/>
    <property type="evidence" value="ECO:0007669"/>
    <property type="project" value="UniProtKB-KW"/>
</dbReference>
<feature type="region of interest" description="Disordered" evidence="5">
    <location>
        <begin position="134"/>
        <end position="169"/>
    </location>
</feature>
<feature type="region of interest" description="Disordered" evidence="5">
    <location>
        <begin position="372"/>
        <end position="419"/>
    </location>
</feature>
<dbReference type="Pfam" id="PF12171">
    <property type="entry name" value="zf-C2H2_jaz"/>
    <property type="match status" value="1"/>
</dbReference>
<evidence type="ECO:0000256" key="2">
    <source>
        <dbReference type="ARBA" id="ARBA00022771"/>
    </source>
</evidence>
<dbReference type="InterPro" id="IPR003604">
    <property type="entry name" value="Matrin/U1-like-C_Znf_C2H2"/>
</dbReference>
<dbReference type="GO" id="GO:0003676">
    <property type="term" value="F:nucleic acid binding"/>
    <property type="evidence" value="ECO:0007669"/>
    <property type="project" value="InterPro"/>
</dbReference>
<dbReference type="GO" id="GO:0005737">
    <property type="term" value="C:cytoplasm"/>
    <property type="evidence" value="ECO:0007669"/>
    <property type="project" value="TreeGrafter"/>
</dbReference>
<keyword evidence="2" id="KW-0863">Zinc-finger</keyword>
<evidence type="ECO:0000256" key="5">
    <source>
        <dbReference type="SAM" id="MobiDB-lite"/>
    </source>
</evidence>
<dbReference type="PRINTS" id="PR00625">
    <property type="entry name" value="JDOMAIN"/>
</dbReference>
<dbReference type="EMBL" id="QMKO01002069">
    <property type="protein sequence ID" value="RTG84932.1"/>
    <property type="molecule type" value="Genomic_DNA"/>
</dbReference>
<dbReference type="InterPro" id="IPR013087">
    <property type="entry name" value="Znf_C2H2_type"/>
</dbReference>
<proteinExistence type="predicted"/>
<dbReference type="SMART" id="SM00271">
    <property type="entry name" value="DnaJ"/>
    <property type="match status" value="1"/>
</dbReference>
<dbReference type="SMART" id="SM00355">
    <property type="entry name" value="ZnF_C2H2"/>
    <property type="match status" value="2"/>
</dbReference>
<dbReference type="InterPro" id="IPR022755">
    <property type="entry name" value="Znf_C2H2_jaz"/>
</dbReference>
<feature type="compositionally biased region" description="Low complexity" evidence="5">
    <location>
        <begin position="392"/>
        <end position="401"/>
    </location>
</feature>
<dbReference type="InterPro" id="IPR036869">
    <property type="entry name" value="J_dom_sf"/>
</dbReference>
<dbReference type="CDD" id="cd06257">
    <property type="entry name" value="DnaJ"/>
    <property type="match status" value="1"/>
</dbReference>
<protein>
    <submittedName>
        <fullName evidence="7">DnaJ subfamily A member 5</fullName>
    </submittedName>
</protein>
<dbReference type="PANTHER" id="PTHR44029:SF1">
    <property type="entry name" value="DNAJ HOMOLOG SUBFAMILY C MEMBER 21"/>
    <property type="match status" value="1"/>
</dbReference>
<dbReference type="SMART" id="SM00451">
    <property type="entry name" value="ZnF_U1"/>
    <property type="match status" value="1"/>
</dbReference>
<reference evidence="7 8" key="1">
    <citation type="journal article" date="2019" name="PLoS Pathog.">
        <title>Genome sequence of the bovine parasite Schistosoma bovis Tanzania.</title>
        <authorList>
            <person name="Oey H."/>
            <person name="Zakrzewski M."/>
            <person name="Gobert G."/>
            <person name="Gravermann K."/>
            <person name="Stoye J."/>
            <person name="Jones M."/>
            <person name="Mcmanus D."/>
            <person name="Krause L."/>
        </authorList>
    </citation>
    <scope>NUCLEOTIDE SEQUENCE [LARGE SCALE GENOMIC DNA]</scope>
    <source>
        <strain evidence="7 8">TAN1997</strain>
    </source>
</reference>
<dbReference type="Pfam" id="PF00226">
    <property type="entry name" value="DnaJ"/>
    <property type="match status" value="1"/>
</dbReference>
<keyword evidence="4" id="KW-0175">Coiled coil</keyword>
<feature type="compositionally biased region" description="Acidic residues" evidence="5">
    <location>
        <begin position="402"/>
        <end position="419"/>
    </location>
</feature>
<evidence type="ECO:0000256" key="3">
    <source>
        <dbReference type="ARBA" id="ARBA00022833"/>
    </source>
</evidence>
<dbReference type="SUPFAM" id="SSF46565">
    <property type="entry name" value="Chaperone J-domain"/>
    <property type="match status" value="1"/>
</dbReference>
<accession>A0A430QB59</accession>
<evidence type="ECO:0000259" key="6">
    <source>
        <dbReference type="PROSITE" id="PS50076"/>
    </source>
</evidence>
<dbReference type="Gene3D" id="3.30.160.60">
    <property type="entry name" value="Classic Zinc Finger"/>
    <property type="match status" value="1"/>
</dbReference>